<dbReference type="AlphaFoldDB" id="A0AAV6UA31"/>
<evidence type="ECO:0000313" key="2">
    <source>
        <dbReference type="Proteomes" id="UP000827092"/>
    </source>
</evidence>
<dbReference type="EMBL" id="JAFNEN010000545">
    <property type="protein sequence ID" value="KAG8180865.1"/>
    <property type="molecule type" value="Genomic_DNA"/>
</dbReference>
<sequence length="80" mass="8494">MDAQATLTPVTNNTGIPILKIKWGLVCHLPMFFAPKDLYGSIFSPPPEDSCASVCLSGECHQKLPAAVGDFISGVSKLFA</sequence>
<gene>
    <name evidence="1" type="ORF">JTE90_016880</name>
</gene>
<comment type="caution">
    <text evidence="1">The sequence shown here is derived from an EMBL/GenBank/DDBJ whole genome shotgun (WGS) entry which is preliminary data.</text>
</comment>
<reference evidence="1 2" key="1">
    <citation type="journal article" date="2022" name="Nat. Ecol. Evol.">
        <title>A masculinizing supergene underlies an exaggerated male reproductive morph in a spider.</title>
        <authorList>
            <person name="Hendrickx F."/>
            <person name="De Corte Z."/>
            <person name="Sonet G."/>
            <person name="Van Belleghem S.M."/>
            <person name="Kostlbacher S."/>
            <person name="Vangestel C."/>
        </authorList>
    </citation>
    <scope>NUCLEOTIDE SEQUENCE [LARGE SCALE GENOMIC DNA]</scope>
    <source>
        <strain evidence="1">W744_W776</strain>
    </source>
</reference>
<accession>A0AAV6UA31</accession>
<name>A0AAV6UA31_9ARAC</name>
<protein>
    <submittedName>
        <fullName evidence="1">Uncharacterized protein</fullName>
    </submittedName>
</protein>
<dbReference type="Proteomes" id="UP000827092">
    <property type="component" value="Unassembled WGS sequence"/>
</dbReference>
<evidence type="ECO:0000313" key="1">
    <source>
        <dbReference type="EMBL" id="KAG8180865.1"/>
    </source>
</evidence>
<keyword evidence="2" id="KW-1185">Reference proteome</keyword>
<organism evidence="1 2">
    <name type="scientific">Oedothorax gibbosus</name>
    <dbReference type="NCBI Taxonomy" id="931172"/>
    <lineage>
        <taxon>Eukaryota</taxon>
        <taxon>Metazoa</taxon>
        <taxon>Ecdysozoa</taxon>
        <taxon>Arthropoda</taxon>
        <taxon>Chelicerata</taxon>
        <taxon>Arachnida</taxon>
        <taxon>Araneae</taxon>
        <taxon>Araneomorphae</taxon>
        <taxon>Entelegynae</taxon>
        <taxon>Araneoidea</taxon>
        <taxon>Linyphiidae</taxon>
        <taxon>Erigoninae</taxon>
        <taxon>Oedothorax</taxon>
    </lineage>
</organism>
<proteinExistence type="predicted"/>